<dbReference type="Pfam" id="PF00149">
    <property type="entry name" value="Metallophos"/>
    <property type="match status" value="1"/>
</dbReference>
<comment type="similarity">
    <text evidence="4">Belongs to the cyclic nucleotide phosphodiesterase class-III family.</text>
</comment>
<organism evidence="6 7">
    <name type="scientific">Paenibacillus herberti</name>
    <dbReference type="NCBI Taxonomy" id="1619309"/>
    <lineage>
        <taxon>Bacteria</taxon>
        <taxon>Bacillati</taxon>
        <taxon>Bacillota</taxon>
        <taxon>Bacilli</taxon>
        <taxon>Bacillales</taxon>
        <taxon>Paenibacillaceae</taxon>
        <taxon>Paenibacillus</taxon>
    </lineage>
</organism>
<evidence type="ECO:0000256" key="4">
    <source>
        <dbReference type="ARBA" id="ARBA00025742"/>
    </source>
</evidence>
<reference evidence="6 7" key="1">
    <citation type="submission" date="2017-07" db="EMBL/GenBank/DDBJ databases">
        <title>Paenibacillus herberti R33 genome sequencing and assembly.</title>
        <authorList>
            <person name="Su W."/>
        </authorList>
    </citation>
    <scope>NUCLEOTIDE SEQUENCE [LARGE SCALE GENOMIC DNA]</scope>
    <source>
        <strain evidence="6 7">R33</strain>
    </source>
</reference>
<evidence type="ECO:0000313" key="6">
    <source>
        <dbReference type="EMBL" id="OXM13668.1"/>
    </source>
</evidence>
<evidence type="ECO:0000256" key="2">
    <source>
        <dbReference type="ARBA" id="ARBA00022801"/>
    </source>
</evidence>
<evidence type="ECO:0000256" key="1">
    <source>
        <dbReference type="ARBA" id="ARBA00022723"/>
    </source>
</evidence>
<gene>
    <name evidence="6" type="ORF">CGZ75_21860</name>
</gene>
<keyword evidence="1" id="KW-0479">Metal-binding</keyword>
<name>A0A229NUW9_9BACL</name>
<dbReference type="PANTHER" id="PTHR42988">
    <property type="entry name" value="PHOSPHOHYDROLASE"/>
    <property type="match status" value="1"/>
</dbReference>
<keyword evidence="7" id="KW-1185">Reference proteome</keyword>
<dbReference type="Gene3D" id="3.60.21.10">
    <property type="match status" value="1"/>
</dbReference>
<comment type="caution">
    <text evidence="6">The sequence shown here is derived from an EMBL/GenBank/DDBJ whole genome shotgun (WGS) entry which is preliminary data.</text>
</comment>
<dbReference type="AlphaFoldDB" id="A0A229NUW9"/>
<evidence type="ECO:0000256" key="3">
    <source>
        <dbReference type="ARBA" id="ARBA00023004"/>
    </source>
</evidence>
<evidence type="ECO:0000313" key="7">
    <source>
        <dbReference type="Proteomes" id="UP000215145"/>
    </source>
</evidence>
<dbReference type="GO" id="GO:0016787">
    <property type="term" value="F:hydrolase activity"/>
    <property type="evidence" value="ECO:0007669"/>
    <property type="project" value="UniProtKB-KW"/>
</dbReference>
<keyword evidence="2" id="KW-0378">Hydrolase</keyword>
<keyword evidence="3" id="KW-0408">Iron</keyword>
<dbReference type="GO" id="GO:0046872">
    <property type="term" value="F:metal ion binding"/>
    <property type="evidence" value="ECO:0007669"/>
    <property type="project" value="UniProtKB-KW"/>
</dbReference>
<protein>
    <submittedName>
        <fullName evidence="6">Metallophosphoesterase</fullName>
    </submittedName>
</protein>
<accession>A0A229NUW9</accession>
<dbReference type="InterPro" id="IPR004843">
    <property type="entry name" value="Calcineurin-like_PHP"/>
</dbReference>
<dbReference type="RefSeq" id="WP_089526372.1">
    <property type="nucleotide sequence ID" value="NZ_NMUQ01000003.1"/>
</dbReference>
<proteinExistence type="inferred from homology"/>
<dbReference type="OrthoDB" id="1645838at2"/>
<dbReference type="EMBL" id="NMUQ01000003">
    <property type="protein sequence ID" value="OXM13668.1"/>
    <property type="molecule type" value="Genomic_DNA"/>
</dbReference>
<feature type="domain" description="Calcineurin-like phosphoesterase" evidence="5">
    <location>
        <begin position="1"/>
        <end position="195"/>
    </location>
</feature>
<evidence type="ECO:0000259" key="5">
    <source>
        <dbReference type="Pfam" id="PF00149"/>
    </source>
</evidence>
<dbReference type="PANTHER" id="PTHR42988:SF2">
    <property type="entry name" value="CYCLIC NUCLEOTIDE PHOSPHODIESTERASE CBUA0032-RELATED"/>
    <property type="match status" value="1"/>
</dbReference>
<dbReference type="InterPro" id="IPR050884">
    <property type="entry name" value="CNP_phosphodiesterase-III"/>
</dbReference>
<sequence>MKLIVMGDLHYSSLDESMSELEQVHTAYYSKLIERFLEQEADYHISLGDLTNLGSKSELAEIYELIGRWKRRFIQVLGNHDLNVQSRADVLAQTGQLRYHRIETDELMLAFLDTARDQDLLNWGGFFDEEQLAWLEETVVASGSKPLLVFAHHPVYETTVGSEEVMGSIDPDINMWRALNRKEGVGVYFNGHTHNESIVVKDNWTFVQMAACLDVPAFRIVQVDAEEIAISTSEALDKEITEGPAILCAHMNHFSLNTFARGQESDLGTRVPLKNRTGSL</sequence>
<dbReference type="InterPro" id="IPR029052">
    <property type="entry name" value="Metallo-depent_PP-like"/>
</dbReference>
<dbReference type="Proteomes" id="UP000215145">
    <property type="component" value="Unassembled WGS sequence"/>
</dbReference>
<dbReference type="SUPFAM" id="SSF56300">
    <property type="entry name" value="Metallo-dependent phosphatases"/>
    <property type="match status" value="1"/>
</dbReference>